<feature type="signal peptide" evidence="2">
    <location>
        <begin position="1"/>
        <end position="21"/>
    </location>
</feature>
<name>A0ABM1VTF5_APLCA</name>
<organism evidence="3 4">
    <name type="scientific">Aplysia californica</name>
    <name type="common">California sea hare</name>
    <dbReference type="NCBI Taxonomy" id="6500"/>
    <lineage>
        <taxon>Eukaryota</taxon>
        <taxon>Metazoa</taxon>
        <taxon>Spiralia</taxon>
        <taxon>Lophotrochozoa</taxon>
        <taxon>Mollusca</taxon>
        <taxon>Gastropoda</taxon>
        <taxon>Heterobranchia</taxon>
        <taxon>Euthyneura</taxon>
        <taxon>Tectipleura</taxon>
        <taxon>Aplysiida</taxon>
        <taxon>Aplysioidea</taxon>
        <taxon>Aplysiidae</taxon>
        <taxon>Aplysia</taxon>
    </lineage>
</organism>
<feature type="chain" id="PRO_5046454720" evidence="2">
    <location>
        <begin position="22"/>
        <end position="499"/>
    </location>
</feature>
<evidence type="ECO:0000313" key="4">
    <source>
        <dbReference type="RefSeq" id="XP_035825697.1"/>
    </source>
</evidence>
<dbReference type="RefSeq" id="XP_035825697.1">
    <property type="nucleotide sequence ID" value="XM_035969804.1"/>
</dbReference>
<evidence type="ECO:0000256" key="2">
    <source>
        <dbReference type="SAM" id="SignalP"/>
    </source>
</evidence>
<accession>A0ABM1VTF5</accession>
<dbReference type="Proteomes" id="UP000694888">
    <property type="component" value="Unplaced"/>
</dbReference>
<dbReference type="GeneID" id="118477695"/>
<protein>
    <submittedName>
        <fullName evidence="4">Uncharacterized protein LOC118477695</fullName>
    </submittedName>
</protein>
<reference evidence="4" key="1">
    <citation type="submission" date="2025-08" db="UniProtKB">
        <authorList>
            <consortium name="RefSeq"/>
        </authorList>
    </citation>
    <scope>IDENTIFICATION</scope>
</reference>
<evidence type="ECO:0000313" key="3">
    <source>
        <dbReference type="Proteomes" id="UP000694888"/>
    </source>
</evidence>
<sequence>MIKIMVAMSWFTMCVLVVSIAIPLSKDTVHTSTGPSEHVGKYERILREKIRYSVEKRIREFHQEGRSLFLHGVKTTDTMATIGGHRVLLQEAINAEIDVYVPEDGTFLENNGGEESVMKHGHFFDKLTTFRDLLTPQKHVVSIGPRTQTSPPTDPKQSEKTITSEFNSNAKANPFTKINSKTQEVSSQTHQFPALNVKAPLPTKGSSSAPVLETSCEHVHGYQEHRWLAMVVSCPNSWSNQTVRSWCEGWKQLRSKTYLEEVTMLPVQDEAGTAYANIYCAECHEVQVKLPWTTGFSCQQLDPGDDSITDTTDVSNLTVISDLLKSPECAHTIYPADPGALQNCSHHSPSAHLRSRPVGHIETDSSYPVSFNVLMNFDFSGNTHLLFSAGQQVYETEYKPRCQESETYDPFNKRCRPISCSPSHTLVGGQCVAMGDDTADKSNVDEIDTVSDLQNLGQTALVSLLVNITYGDYLLLQHQDLGMQVDIISQIAGRCGLGM</sequence>
<keyword evidence="2" id="KW-0732">Signal</keyword>
<feature type="compositionally biased region" description="Polar residues" evidence="1">
    <location>
        <begin position="160"/>
        <end position="173"/>
    </location>
</feature>
<proteinExistence type="predicted"/>
<gene>
    <name evidence="4" type="primary">LOC118477695</name>
</gene>
<keyword evidence="3" id="KW-1185">Reference proteome</keyword>
<feature type="region of interest" description="Disordered" evidence="1">
    <location>
        <begin position="143"/>
        <end position="173"/>
    </location>
</feature>
<evidence type="ECO:0000256" key="1">
    <source>
        <dbReference type="SAM" id="MobiDB-lite"/>
    </source>
</evidence>